<dbReference type="SUPFAM" id="SSF47986">
    <property type="entry name" value="DEATH domain"/>
    <property type="match status" value="1"/>
</dbReference>
<dbReference type="PANTHER" id="PTHR25462:SF305">
    <property type="entry name" value="RING-TYPE DOMAIN-CONTAINING PROTEIN"/>
    <property type="match status" value="1"/>
</dbReference>
<dbReference type="CDD" id="cd19757">
    <property type="entry name" value="Bbox1"/>
    <property type="match status" value="1"/>
</dbReference>
<dbReference type="CDD" id="cd01671">
    <property type="entry name" value="CARD"/>
    <property type="match status" value="1"/>
</dbReference>
<protein>
    <submittedName>
        <fullName evidence="5">E3 ubiquitin-protein ligase TRIM71</fullName>
    </submittedName>
</protein>
<dbReference type="InterPro" id="IPR000315">
    <property type="entry name" value="Znf_B-box"/>
</dbReference>
<sequence length="645" mass="71968">MEPRQRAILRKRFASLREDMLDPKLGILDLLYQNGILETDDVERIEAEVTRGDRVRKLVEIIMVGDHKDSFHQFLRALDEHQPHLSACLRATSVSAEDLCGDKLTIAYCDPCDSVGRRELAKETCVECNESMCKRCALCHRGMKLSKDHKLYLIGEAPPDTLQGAKEEREMTSCTDHVNEKCKLYCVECGQLICLMCKLSDHLDHSCVEINKAASELRMSIAQRMSVLKASPSAASSAKDNDTKQTDVINKLEESTKLAEIQVEKRVEELSLLLRDVAKSVCKKGTEIQSAQLKRTESLKNTTNGPQLDAFSEIIDSYSDIQLLLNKQDILSKLDKSEKHMSTLEEPSPELYLRCSPSASFFLEKAFGTISLSPKLLREFKVPFSKQDECLVYLDAMATGDLALGTRGGGSDSVLGRVIVCDKYGRKRRELTVRGLTGIGHFRDGTIVTSVWCKRTQEIQIHPVNGYARFSFPCVAPVAMATDGISLIVVLSMGTSSDVKCYDKQGSLLWSFVYKMRCQFSFAPFIAISNSGRVIISDPNDSVVRSYQNESGEPLFVYNRREEYPQPERPYGVDGVCVDADGFVFVADMESNCIHRLSPSGASLGQFLTVKENLQTPVALSTTSNGGLVCGQRDGWVKIFKYNWT</sequence>
<dbReference type="SUPFAM" id="SSF57845">
    <property type="entry name" value="B-box zinc-binding domain"/>
    <property type="match status" value="1"/>
</dbReference>
<dbReference type="Gene3D" id="3.30.160.60">
    <property type="entry name" value="Classic Zinc Finger"/>
    <property type="match status" value="1"/>
</dbReference>
<keyword evidence="1" id="KW-0863">Zinc-finger</keyword>
<feature type="domain" description="B box-type" evidence="2">
    <location>
        <begin position="169"/>
        <end position="210"/>
    </location>
</feature>
<dbReference type="CDD" id="cd19756">
    <property type="entry name" value="Bbox2"/>
    <property type="match status" value="1"/>
</dbReference>
<name>A0A1S3HP28_LINAN</name>
<dbReference type="GO" id="GO:0061630">
    <property type="term" value="F:ubiquitin protein ligase activity"/>
    <property type="evidence" value="ECO:0007669"/>
    <property type="project" value="TreeGrafter"/>
</dbReference>
<dbReference type="PROSITE" id="PS50119">
    <property type="entry name" value="ZF_BBOX"/>
    <property type="match status" value="2"/>
</dbReference>
<evidence type="ECO:0000256" key="1">
    <source>
        <dbReference type="PROSITE-ProRule" id="PRU00024"/>
    </source>
</evidence>
<dbReference type="Gene3D" id="1.10.533.10">
    <property type="entry name" value="Death Domain, Fas"/>
    <property type="match status" value="1"/>
</dbReference>
<gene>
    <name evidence="5" type="primary">LOC106156889</name>
</gene>
<dbReference type="InterPro" id="IPR011029">
    <property type="entry name" value="DEATH-like_dom_sf"/>
</dbReference>
<dbReference type="Pfam" id="PF00643">
    <property type="entry name" value="zf-B_box"/>
    <property type="match status" value="1"/>
</dbReference>
<accession>A0A1S3HP28</accession>
<dbReference type="RefSeq" id="XP_013387785.1">
    <property type="nucleotide sequence ID" value="XM_013532331.1"/>
</dbReference>
<dbReference type="Pfam" id="PF00619">
    <property type="entry name" value="CARD"/>
    <property type="match status" value="1"/>
</dbReference>
<evidence type="ECO:0000313" key="5">
    <source>
        <dbReference type="RefSeq" id="XP_013387785.1"/>
    </source>
</evidence>
<keyword evidence="1" id="KW-0479">Metal-binding</keyword>
<dbReference type="InterPro" id="IPR011042">
    <property type="entry name" value="6-blade_b-propeller_TolB-like"/>
</dbReference>
<dbReference type="InParanoid" id="A0A1S3HP28"/>
<reference evidence="5" key="1">
    <citation type="submission" date="2025-08" db="UniProtKB">
        <authorList>
            <consortium name="RefSeq"/>
        </authorList>
    </citation>
    <scope>IDENTIFICATION</scope>
    <source>
        <tissue evidence="5">Gonads</tissue>
    </source>
</reference>
<dbReference type="Gene3D" id="2.120.10.30">
    <property type="entry name" value="TolB, C-terminal domain"/>
    <property type="match status" value="1"/>
</dbReference>
<dbReference type="Proteomes" id="UP000085678">
    <property type="component" value="Unplaced"/>
</dbReference>
<dbReference type="GO" id="GO:0008270">
    <property type="term" value="F:zinc ion binding"/>
    <property type="evidence" value="ECO:0007669"/>
    <property type="project" value="UniProtKB-KW"/>
</dbReference>
<dbReference type="InterPro" id="IPR047153">
    <property type="entry name" value="TRIM45/56/19-like"/>
</dbReference>
<organism evidence="4 5">
    <name type="scientific">Lingula anatina</name>
    <name type="common">Brachiopod</name>
    <name type="synonym">Lingula unguis</name>
    <dbReference type="NCBI Taxonomy" id="7574"/>
    <lineage>
        <taxon>Eukaryota</taxon>
        <taxon>Metazoa</taxon>
        <taxon>Spiralia</taxon>
        <taxon>Lophotrochozoa</taxon>
        <taxon>Brachiopoda</taxon>
        <taxon>Linguliformea</taxon>
        <taxon>Lingulata</taxon>
        <taxon>Lingulida</taxon>
        <taxon>Linguloidea</taxon>
        <taxon>Lingulidae</taxon>
        <taxon>Lingula</taxon>
    </lineage>
</organism>
<dbReference type="SUPFAM" id="SSF101898">
    <property type="entry name" value="NHL repeat"/>
    <property type="match status" value="1"/>
</dbReference>
<evidence type="ECO:0000313" key="4">
    <source>
        <dbReference type="Proteomes" id="UP000085678"/>
    </source>
</evidence>
<evidence type="ECO:0000259" key="3">
    <source>
        <dbReference type="PROSITE" id="PS50209"/>
    </source>
</evidence>
<evidence type="ECO:0000259" key="2">
    <source>
        <dbReference type="PROSITE" id="PS50119"/>
    </source>
</evidence>
<dbReference type="KEGG" id="lak:106156889"/>
<dbReference type="PROSITE" id="PS50209">
    <property type="entry name" value="CARD"/>
    <property type="match status" value="1"/>
</dbReference>
<dbReference type="InterPro" id="IPR001315">
    <property type="entry name" value="CARD"/>
</dbReference>
<dbReference type="AlphaFoldDB" id="A0A1S3HP28"/>
<dbReference type="SMART" id="SM00336">
    <property type="entry name" value="BBOX"/>
    <property type="match status" value="2"/>
</dbReference>
<feature type="domain" description="CARD" evidence="3">
    <location>
        <begin position="1"/>
        <end position="93"/>
    </location>
</feature>
<proteinExistence type="predicted"/>
<keyword evidence="4" id="KW-1185">Reference proteome</keyword>
<dbReference type="GeneID" id="106156889"/>
<keyword evidence="1" id="KW-0862">Zinc</keyword>
<dbReference type="PANTHER" id="PTHR25462">
    <property type="entry name" value="BONUS, ISOFORM C-RELATED"/>
    <property type="match status" value="1"/>
</dbReference>
<dbReference type="GO" id="GO:0005654">
    <property type="term" value="C:nucleoplasm"/>
    <property type="evidence" value="ECO:0007669"/>
    <property type="project" value="TreeGrafter"/>
</dbReference>
<dbReference type="GO" id="GO:0042981">
    <property type="term" value="P:regulation of apoptotic process"/>
    <property type="evidence" value="ECO:0007669"/>
    <property type="project" value="InterPro"/>
</dbReference>
<dbReference type="OrthoDB" id="6060608at2759"/>
<feature type="domain" description="B box-type" evidence="2">
    <location>
        <begin position="104"/>
        <end position="154"/>
    </location>
</feature>